<evidence type="ECO:0000313" key="8">
    <source>
        <dbReference type="EMBL" id="TWT30434.1"/>
    </source>
</evidence>
<name>A0A5C5UVN6_9BACT</name>
<feature type="coiled-coil region" evidence="3">
    <location>
        <begin position="117"/>
        <end position="196"/>
    </location>
</feature>
<evidence type="ECO:0000256" key="2">
    <source>
        <dbReference type="ARBA" id="ARBA00009477"/>
    </source>
</evidence>
<dbReference type="GO" id="GO:0046677">
    <property type="term" value="P:response to antibiotic"/>
    <property type="evidence" value="ECO:0007669"/>
    <property type="project" value="TreeGrafter"/>
</dbReference>
<dbReference type="OrthoDB" id="9816569at2"/>
<dbReference type="Gene3D" id="2.40.420.20">
    <property type="match status" value="1"/>
</dbReference>
<dbReference type="AlphaFoldDB" id="A0A5C5UVN6"/>
<dbReference type="Pfam" id="PF25917">
    <property type="entry name" value="BSH_RND"/>
    <property type="match status" value="1"/>
</dbReference>
<dbReference type="Pfam" id="PF25967">
    <property type="entry name" value="RND-MFP_C"/>
    <property type="match status" value="1"/>
</dbReference>
<dbReference type="NCBIfam" id="TIGR01730">
    <property type="entry name" value="RND_mfp"/>
    <property type="match status" value="1"/>
</dbReference>
<dbReference type="GO" id="GO:0005886">
    <property type="term" value="C:plasma membrane"/>
    <property type="evidence" value="ECO:0007669"/>
    <property type="project" value="TreeGrafter"/>
</dbReference>
<gene>
    <name evidence="8" type="primary">bepF_2</name>
    <name evidence="8" type="ORF">KOR34_49930</name>
</gene>
<dbReference type="InterPro" id="IPR058626">
    <property type="entry name" value="MdtA-like_b-barrel"/>
</dbReference>
<evidence type="ECO:0000259" key="7">
    <source>
        <dbReference type="Pfam" id="PF25967"/>
    </source>
</evidence>
<dbReference type="InterPro" id="IPR058627">
    <property type="entry name" value="MdtA-like_C"/>
</dbReference>
<feature type="domain" description="Multidrug resistance protein MdtA-like barrel-sandwich hybrid" evidence="5">
    <location>
        <begin position="63"/>
        <end position="228"/>
    </location>
</feature>
<feature type="domain" description="Multidrug resistance protein MdtA-like C-terminal permuted SH3" evidence="7">
    <location>
        <begin position="335"/>
        <end position="394"/>
    </location>
</feature>
<dbReference type="PANTHER" id="PTHR30158:SF10">
    <property type="entry name" value="CATION EFFLUX PUMP"/>
    <property type="match status" value="1"/>
</dbReference>
<dbReference type="Proteomes" id="UP000316714">
    <property type="component" value="Unassembled WGS sequence"/>
</dbReference>
<dbReference type="FunFam" id="2.40.420.20:FF:000001">
    <property type="entry name" value="Efflux RND transporter periplasmic adaptor subunit"/>
    <property type="match status" value="1"/>
</dbReference>
<proteinExistence type="inferred from homology"/>
<dbReference type="EMBL" id="SIHJ01000005">
    <property type="protein sequence ID" value="TWT30434.1"/>
    <property type="molecule type" value="Genomic_DNA"/>
</dbReference>
<sequence length="424" mass="45481">MRRRVGIQDLALHLTLLLAAPLGCTERNEYQPPPPPDVTVANPVQATVEDVLEVTGETIPHERIEIRARVEGYLEEAPFTEGAMVEQGQPLFIIDKRPFQAAVDAAKAAELVAEARVRSAEAVLKQAQAQAANDQAQYNRAARAAQAGGVTQAELDELRTTYQNSVAEIDVAQASIESAKAEVEAAKATVRQEELDLSYTDVTSPIAGRVGKRQVDLGNLVGSGESTVLTNVIAYDPIYATFTISEAELLKFQRQAEASGDAPGPKTRDENDRPILLGLADEEGYPHVGRFDYADLALDRATGTYFVRAEFPNPGLSIPPGAFVRIAIPRKEEEALLLPDEAIGRDQNGAYVSVVEADNKVARKAVETAGLYDGKRVIKQGLTPEDRVVVNGLQMAQPGAVVNPIEASASGPPESEDAAPRADS</sequence>
<feature type="domain" description="Multidrug resistance protein MdtA-like beta-barrel" evidence="6">
    <location>
        <begin position="237"/>
        <end position="328"/>
    </location>
</feature>
<evidence type="ECO:0000256" key="1">
    <source>
        <dbReference type="ARBA" id="ARBA00004196"/>
    </source>
</evidence>
<dbReference type="GO" id="GO:0022857">
    <property type="term" value="F:transmembrane transporter activity"/>
    <property type="evidence" value="ECO:0007669"/>
    <property type="project" value="InterPro"/>
</dbReference>
<dbReference type="Gene3D" id="2.40.50.100">
    <property type="match status" value="1"/>
</dbReference>
<dbReference type="RefSeq" id="WP_146568787.1">
    <property type="nucleotide sequence ID" value="NZ_SIHJ01000005.1"/>
</dbReference>
<evidence type="ECO:0000259" key="5">
    <source>
        <dbReference type="Pfam" id="PF25917"/>
    </source>
</evidence>
<comment type="subcellular location">
    <subcellularLocation>
        <location evidence="1">Cell envelope</location>
    </subcellularLocation>
</comment>
<reference evidence="8 9" key="1">
    <citation type="submission" date="2019-02" db="EMBL/GenBank/DDBJ databases">
        <title>Deep-cultivation of Planctomycetes and their phenomic and genomic characterization uncovers novel biology.</title>
        <authorList>
            <person name="Wiegand S."/>
            <person name="Jogler M."/>
            <person name="Boedeker C."/>
            <person name="Pinto D."/>
            <person name="Vollmers J."/>
            <person name="Rivas-Marin E."/>
            <person name="Kohn T."/>
            <person name="Peeters S.H."/>
            <person name="Heuer A."/>
            <person name="Rast P."/>
            <person name="Oberbeckmann S."/>
            <person name="Bunk B."/>
            <person name="Jeske O."/>
            <person name="Meyerdierks A."/>
            <person name="Storesund J.E."/>
            <person name="Kallscheuer N."/>
            <person name="Luecker S."/>
            <person name="Lage O.M."/>
            <person name="Pohl T."/>
            <person name="Merkel B.J."/>
            <person name="Hornburger P."/>
            <person name="Mueller R.-W."/>
            <person name="Bruemmer F."/>
            <person name="Labrenz M."/>
            <person name="Spormann A.M."/>
            <person name="Op Den Camp H."/>
            <person name="Overmann J."/>
            <person name="Amann R."/>
            <person name="Jetten M.S.M."/>
            <person name="Mascher T."/>
            <person name="Medema M.H."/>
            <person name="Devos D.P."/>
            <person name="Kaster A.-K."/>
            <person name="Ovreas L."/>
            <person name="Rohde M."/>
            <person name="Galperin M.Y."/>
            <person name="Jogler C."/>
        </authorList>
    </citation>
    <scope>NUCLEOTIDE SEQUENCE [LARGE SCALE GENOMIC DNA]</scope>
    <source>
        <strain evidence="8 9">KOR34</strain>
    </source>
</reference>
<dbReference type="Gene3D" id="1.10.287.470">
    <property type="entry name" value="Helix hairpin bin"/>
    <property type="match status" value="1"/>
</dbReference>
<keyword evidence="9" id="KW-1185">Reference proteome</keyword>
<evidence type="ECO:0000256" key="3">
    <source>
        <dbReference type="SAM" id="Coils"/>
    </source>
</evidence>
<comment type="similarity">
    <text evidence="2">Belongs to the membrane fusion protein (MFP) (TC 8.A.1) family.</text>
</comment>
<dbReference type="GO" id="GO:0030313">
    <property type="term" value="C:cell envelope"/>
    <property type="evidence" value="ECO:0007669"/>
    <property type="project" value="UniProtKB-SubCell"/>
</dbReference>
<evidence type="ECO:0000256" key="4">
    <source>
        <dbReference type="SAM" id="MobiDB-lite"/>
    </source>
</evidence>
<feature type="region of interest" description="Disordered" evidence="4">
    <location>
        <begin position="401"/>
        <end position="424"/>
    </location>
</feature>
<keyword evidence="3" id="KW-0175">Coiled coil</keyword>
<dbReference type="InterPro" id="IPR058625">
    <property type="entry name" value="MdtA-like_BSH"/>
</dbReference>
<evidence type="ECO:0000259" key="6">
    <source>
        <dbReference type="Pfam" id="PF25944"/>
    </source>
</evidence>
<dbReference type="Pfam" id="PF25944">
    <property type="entry name" value="Beta-barrel_RND"/>
    <property type="match status" value="1"/>
</dbReference>
<accession>A0A5C5UVN6</accession>
<evidence type="ECO:0000313" key="9">
    <source>
        <dbReference type="Proteomes" id="UP000316714"/>
    </source>
</evidence>
<organism evidence="8 9">
    <name type="scientific">Posidoniimonas corsicana</name>
    <dbReference type="NCBI Taxonomy" id="1938618"/>
    <lineage>
        <taxon>Bacteria</taxon>
        <taxon>Pseudomonadati</taxon>
        <taxon>Planctomycetota</taxon>
        <taxon>Planctomycetia</taxon>
        <taxon>Pirellulales</taxon>
        <taxon>Lacipirellulaceae</taxon>
        <taxon>Posidoniimonas</taxon>
    </lineage>
</organism>
<protein>
    <submittedName>
        <fullName evidence="8">Efflux pump periplasmic linker BepF</fullName>
    </submittedName>
</protein>
<dbReference type="SUPFAM" id="SSF111369">
    <property type="entry name" value="HlyD-like secretion proteins"/>
    <property type="match status" value="1"/>
</dbReference>
<comment type="caution">
    <text evidence="8">The sequence shown here is derived from an EMBL/GenBank/DDBJ whole genome shotgun (WGS) entry which is preliminary data.</text>
</comment>
<dbReference type="InterPro" id="IPR006143">
    <property type="entry name" value="RND_pump_MFP"/>
</dbReference>
<dbReference type="Gene3D" id="2.40.30.170">
    <property type="match status" value="1"/>
</dbReference>
<dbReference type="PANTHER" id="PTHR30158">
    <property type="entry name" value="ACRA/E-RELATED COMPONENT OF DRUG EFFLUX TRANSPORTER"/>
    <property type="match status" value="1"/>
</dbReference>